<dbReference type="STRING" id="27342.A0A0H2R7L5"/>
<keyword evidence="2" id="KW-1185">Reference proteome</keyword>
<proteinExistence type="predicted"/>
<dbReference type="Proteomes" id="UP000053477">
    <property type="component" value="Unassembled WGS sequence"/>
</dbReference>
<evidence type="ECO:0008006" key="3">
    <source>
        <dbReference type="Google" id="ProtNLM"/>
    </source>
</evidence>
<gene>
    <name evidence="1" type="ORF">SCHPADRAFT_836868</name>
</gene>
<organism evidence="1 2">
    <name type="scientific">Schizopora paradoxa</name>
    <dbReference type="NCBI Taxonomy" id="27342"/>
    <lineage>
        <taxon>Eukaryota</taxon>
        <taxon>Fungi</taxon>
        <taxon>Dikarya</taxon>
        <taxon>Basidiomycota</taxon>
        <taxon>Agaricomycotina</taxon>
        <taxon>Agaricomycetes</taxon>
        <taxon>Hymenochaetales</taxon>
        <taxon>Schizoporaceae</taxon>
        <taxon>Schizopora</taxon>
    </lineage>
</organism>
<protein>
    <recommendedName>
        <fullName evidence="3">Retrotransposon gag domain-containing protein</fullName>
    </recommendedName>
</protein>
<accession>A0A0H2R7L5</accession>
<dbReference type="AlphaFoldDB" id="A0A0H2R7L5"/>
<dbReference type="OrthoDB" id="3205788at2759"/>
<dbReference type="EMBL" id="KQ086145">
    <property type="protein sequence ID" value="KLO07352.1"/>
    <property type="molecule type" value="Genomic_DNA"/>
</dbReference>
<reference evidence="1 2" key="1">
    <citation type="submission" date="2015-04" db="EMBL/GenBank/DDBJ databases">
        <title>Complete genome sequence of Schizopora paradoxa KUC8140, a cosmopolitan wood degrader in East Asia.</title>
        <authorList>
            <consortium name="DOE Joint Genome Institute"/>
            <person name="Min B."/>
            <person name="Park H."/>
            <person name="Jang Y."/>
            <person name="Kim J.-J."/>
            <person name="Kim K.H."/>
            <person name="Pangilinan J."/>
            <person name="Lipzen A."/>
            <person name="Riley R."/>
            <person name="Grigoriev I.V."/>
            <person name="Spatafora J.W."/>
            <person name="Choi I.-G."/>
        </authorList>
    </citation>
    <scope>NUCLEOTIDE SEQUENCE [LARGE SCALE GENOMIC DNA]</scope>
    <source>
        <strain evidence="1 2">KUC8140</strain>
    </source>
</reference>
<name>A0A0H2R7L5_9AGAM</name>
<evidence type="ECO:0000313" key="2">
    <source>
        <dbReference type="Proteomes" id="UP000053477"/>
    </source>
</evidence>
<dbReference type="InParanoid" id="A0A0H2R7L5"/>
<evidence type="ECO:0000313" key="1">
    <source>
        <dbReference type="EMBL" id="KLO07352.1"/>
    </source>
</evidence>
<feature type="non-terminal residue" evidence="1">
    <location>
        <position position="133"/>
    </location>
</feature>
<sequence>MKEQKLKQQYDKPAEPPTYNGAPSFCQFDLFVGQFNEYARTCHIRCHRRIIRIANFLRGNTHNFYTNRVQPTINEWALEQFFCKLFDHCFPMSVHLSYHKKNRECKQNGRPFDVWYQELKDIAGMIGDVNDRQ</sequence>